<dbReference type="GO" id="GO:0000139">
    <property type="term" value="C:Golgi membrane"/>
    <property type="evidence" value="ECO:0007669"/>
    <property type="project" value="UniProtKB-SubCell"/>
</dbReference>
<keyword evidence="11 14" id="KW-0472">Membrane</keyword>
<accession>A0AAV9IQX0</accession>
<dbReference type="Gene3D" id="1.20.5.110">
    <property type="match status" value="1"/>
</dbReference>
<evidence type="ECO:0000256" key="4">
    <source>
        <dbReference type="ARBA" id="ARBA00022448"/>
    </source>
</evidence>
<comment type="similarity">
    <text evidence="3">Belongs to the synaptobrevin family.</text>
</comment>
<evidence type="ECO:0000313" key="18">
    <source>
        <dbReference type="Proteomes" id="UP001301350"/>
    </source>
</evidence>
<evidence type="ECO:0000256" key="1">
    <source>
        <dbReference type="ARBA" id="ARBA00004163"/>
    </source>
</evidence>
<dbReference type="Gene3D" id="3.30.450.50">
    <property type="entry name" value="Longin domain"/>
    <property type="match status" value="1"/>
</dbReference>
<protein>
    <submittedName>
        <fullName evidence="17">Uncharacterized protein</fullName>
    </submittedName>
</protein>
<dbReference type="SMART" id="SM01270">
    <property type="entry name" value="Longin"/>
    <property type="match status" value="1"/>
</dbReference>
<dbReference type="PROSITE" id="PS50859">
    <property type="entry name" value="LONGIN"/>
    <property type="match status" value="1"/>
</dbReference>
<evidence type="ECO:0000259" key="15">
    <source>
        <dbReference type="PROSITE" id="PS50859"/>
    </source>
</evidence>
<dbReference type="AlphaFoldDB" id="A0AAV9IQX0"/>
<dbReference type="InterPro" id="IPR010908">
    <property type="entry name" value="Longin_dom"/>
</dbReference>
<dbReference type="GO" id="GO:0015031">
    <property type="term" value="P:protein transport"/>
    <property type="evidence" value="ECO:0007669"/>
    <property type="project" value="UniProtKB-KW"/>
</dbReference>
<keyword evidence="6" id="KW-0256">Endoplasmic reticulum</keyword>
<evidence type="ECO:0000256" key="11">
    <source>
        <dbReference type="ARBA" id="ARBA00023136"/>
    </source>
</evidence>
<feature type="transmembrane region" description="Helical" evidence="14">
    <location>
        <begin position="208"/>
        <end position="225"/>
    </location>
</feature>
<dbReference type="Proteomes" id="UP001301350">
    <property type="component" value="Unassembled WGS sequence"/>
</dbReference>
<dbReference type="CDD" id="cd14824">
    <property type="entry name" value="Longin"/>
    <property type="match status" value="1"/>
</dbReference>
<dbReference type="SUPFAM" id="SSF58038">
    <property type="entry name" value="SNARE fusion complex"/>
    <property type="match status" value="1"/>
</dbReference>
<evidence type="ECO:0000256" key="5">
    <source>
        <dbReference type="ARBA" id="ARBA00022692"/>
    </source>
</evidence>
<dbReference type="InterPro" id="IPR044565">
    <property type="entry name" value="Sec22"/>
</dbReference>
<evidence type="ECO:0000256" key="13">
    <source>
        <dbReference type="SAM" id="Coils"/>
    </source>
</evidence>
<organism evidence="17 18">
    <name type="scientific">Cyanidium caldarium</name>
    <name type="common">Red alga</name>
    <dbReference type="NCBI Taxonomy" id="2771"/>
    <lineage>
        <taxon>Eukaryota</taxon>
        <taxon>Rhodophyta</taxon>
        <taxon>Bangiophyceae</taxon>
        <taxon>Cyanidiales</taxon>
        <taxon>Cyanidiaceae</taxon>
        <taxon>Cyanidium</taxon>
    </lineage>
</organism>
<feature type="domain" description="Longin" evidence="15">
    <location>
        <begin position="6"/>
        <end position="131"/>
    </location>
</feature>
<dbReference type="GO" id="GO:0006888">
    <property type="term" value="P:endoplasmic reticulum to Golgi vesicle-mediated transport"/>
    <property type="evidence" value="ECO:0007669"/>
    <property type="project" value="InterPro"/>
</dbReference>
<keyword evidence="4" id="KW-0813">Transport</keyword>
<comment type="caution">
    <text evidence="17">The sequence shown here is derived from an EMBL/GenBank/DDBJ whole genome shotgun (WGS) entry which is preliminary data.</text>
</comment>
<dbReference type="GO" id="GO:0006890">
    <property type="term" value="P:retrograde vesicle-mediated transport, Golgi to endoplasmic reticulum"/>
    <property type="evidence" value="ECO:0007669"/>
    <property type="project" value="InterPro"/>
</dbReference>
<evidence type="ECO:0000256" key="14">
    <source>
        <dbReference type="SAM" id="Phobius"/>
    </source>
</evidence>
<evidence type="ECO:0000256" key="9">
    <source>
        <dbReference type="ARBA" id="ARBA00023034"/>
    </source>
</evidence>
<dbReference type="PANTHER" id="PTHR45837">
    <property type="entry name" value="VESICLE-TRAFFICKING PROTEIN SEC22B"/>
    <property type="match status" value="1"/>
</dbReference>
<evidence type="ECO:0000313" key="17">
    <source>
        <dbReference type="EMBL" id="KAK4534719.1"/>
    </source>
</evidence>
<name>A0AAV9IQX0_CYACA</name>
<dbReference type="GO" id="GO:0005789">
    <property type="term" value="C:endoplasmic reticulum membrane"/>
    <property type="evidence" value="ECO:0007669"/>
    <property type="project" value="UniProtKB-SubCell"/>
</dbReference>
<reference evidence="17 18" key="1">
    <citation type="submission" date="2022-07" db="EMBL/GenBank/DDBJ databases">
        <title>Genome-wide signatures of adaptation to extreme environments.</title>
        <authorList>
            <person name="Cho C.H."/>
            <person name="Yoon H.S."/>
        </authorList>
    </citation>
    <scope>NUCLEOTIDE SEQUENCE [LARGE SCALE GENOMIC DNA]</scope>
    <source>
        <strain evidence="17 18">DBV 063 E5</strain>
    </source>
</reference>
<evidence type="ECO:0000256" key="10">
    <source>
        <dbReference type="ARBA" id="ARBA00023054"/>
    </source>
</evidence>
<evidence type="ECO:0000256" key="12">
    <source>
        <dbReference type="PROSITE-ProRule" id="PRU00290"/>
    </source>
</evidence>
<evidence type="ECO:0000256" key="2">
    <source>
        <dbReference type="ARBA" id="ARBA00004394"/>
    </source>
</evidence>
<keyword evidence="5 14" id="KW-0812">Transmembrane</keyword>
<dbReference type="PROSITE" id="PS50892">
    <property type="entry name" value="V_SNARE"/>
    <property type="match status" value="1"/>
</dbReference>
<feature type="coiled-coil region" evidence="13">
    <location>
        <begin position="17"/>
        <end position="44"/>
    </location>
</feature>
<keyword evidence="7" id="KW-0653">Protein transport</keyword>
<dbReference type="Pfam" id="PF13774">
    <property type="entry name" value="Longin"/>
    <property type="match status" value="1"/>
</dbReference>
<gene>
    <name evidence="17" type="ORF">CDCA_CDCA02G0744</name>
</gene>
<dbReference type="GO" id="GO:0005484">
    <property type="term" value="F:SNAP receptor activity"/>
    <property type="evidence" value="ECO:0007669"/>
    <property type="project" value="InterPro"/>
</dbReference>
<feature type="domain" description="V-SNARE coiled-coil homology" evidence="16">
    <location>
        <begin position="146"/>
        <end position="206"/>
    </location>
</feature>
<evidence type="ECO:0000259" key="16">
    <source>
        <dbReference type="PROSITE" id="PS50892"/>
    </source>
</evidence>
<keyword evidence="18" id="KW-1185">Reference proteome</keyword>
<sequence length="230" mass="26504">MPKITLISRVTDALPLAASLADDKDAYANELQEYERQAKRIVKNVCAERSRSVTGLSSSVSGAATVDVGYFVFHYLVAGAVVYLTLAEKAYPRKLAFAFLDELRREFETVYGRQIETATRPYEMIRFDTFMQKTKRVYLDASAPRNLEKLNSDLLDVRDIMTRSIHEVLGRGERLETLQTTSSKLSSESRKYLRHAKRARWILRLRQYGPLALVFVIVVLGLWFFKLRRR</sequence>
<keyword evidence="10 12" id="KW-0175">Coiled coil</keyword>
<keyword evidence="8 14" id="KW-1133">Transmembrane helix</keyword>
<dbReference type="Pfam" id="PF00957">
    <property type="entry name" value="Synaptobrevin"/>
    <property type="match status" value="1"/>
</dbReference>
<evidence type="ECO:0000256" key="6">
    <source>
        <dbReference type="ARBA" id="ARBA00022824"/>
    </source>
</evidence>
<dbReference type="CDD" id="cd15866">
    <property type="entry name" value="R-SNARE_SEC22"/>
    <property type="match status" value="1"/>
</dbReference>
<evidence type="ECO:0000256" key="3">
    <source>
        <dbReference type="ARBA" id="ARBA00008025"/>
    </source>
</evidence>
<dbReference type="EMBL" id="JANCYW010000002">
    <property type="protein sequence ID" value="KAK4534719.1"/>
    <property type="molecule type" value="Genomic_DNA"/>
</dbReference>
<evidence type="ECO:0000256" key="7">
    <source>
        <dbReference type="ARBA" id="ARBA00022927"/>
    </source>
</evidence>
<keyword evidence="9" id="KW-0333">Golgi apparatus</keyword>
<evidence type="ECO:0000256" key="8">
    <source>
        <dbReference type="ARBA" id="ARBA00022989"/>
    </source>
</evidence>
<comment type="subcellular location">
    <subcellularLocation>
        <location evidence="1">Endoplasmic reticulum membrane</location>
        <topology evidence="1">Single-pass type IV membrane protein</topology>
    </subcellularLocation>
    <subcellularLocation>
        <location evidence="2">Golgi apparatus membrane</location>
    </subcellularLocation>
</comment>
<dbReference type="InterPro" id="IPR011012">
    <property type="entry name" value="Longin-like_dom_sf"/>
</dbReference>
<dbReference type="SUPFAM" id="SSF64356">
    <property type="entry name" value="SNARE-like"/>
    <property type="match status" value="1"/>
</dbReference>
<proteinExistence type="inferred from homology"/>
<dbReference type="InterPro" id="IPR042855">
    <property type="entry name" value="V_SNARE_CC"/>
</dbReference>